<evidence type="ECO:0000313" key="2">
    <source>
        <dbReference type="EMBL" id="KAL0320118.1"/>
    </source>
</evidence>
<gene>
    <name evidence="2" type="ORF">Sradi_5273300</name>
</gene>
<dbReference type="AlphaFoldDB" id="A0AAW2LM69"/>
<feature type="region of interest" description="Disordered" evidence="1">
    <location>
        <begin position="83"/>
        <end position="110"/>
    </location>
</feature>
<name>A0AAW2LM69_SESRA</name>
<evidence type="ECO:0000256" key="1">
    <source>
        <dbReference type="SAM" id="MobiDB-lite"/>
    </source>
</evidence>
<comment type="caution">
    <text evidence="2">The sequence shown here is derived from an EMBL/GenBank/DDBJ whole genome shotgun (WGS) entry which is preliminary data.</text>
</comment>
<protein>
    <submittedName>
        <fullName evidence="2">Uncharacterized protein</fullName>
    </submittedName>
</protein>
<reference evidence="2" key="1">
    <citation type="submission" date="2020-06" db="EMBL/GenBank/DDBJ databases">
        <authorList>
            <person name="Li T."/>
            <person name="Hu X."/>
            <person name="Zhang T."/>
            <person name="Song X."/>
            <person name="Zhang H."/>
            <person name="Dai N."/>
            <person name="Sheng W."/>
            <person name="Hou X."/>
            <person name="Wei L."/>
        </authorList>
    </citation>
    <scope>NUCLEOTIDE SEQUENCE</scope>
    <source>
        <strain evidence="2">G02</strain>
        <tissue evidence="2">Leaf</tissue>
    </source>
</reference>
<sequence>MTDFNKLHHEIIVSAYLERFEKLKDQMLIFNKNLEEEFFMLKFISGLKEEVKSFVSTYNTISLNQAFILARKQEHTINAIIRKAHQPSKNTQPKLPYKPRHKNLPLRNSPQPKRFLTEAEVRAKKEKSLCYKCDECYVPGHRCKYKQVYKLLSDEEARDFDMAEQEEQSTDEGETGEDITVSLHAMKEALIVKH</sequence>
<organism evidence="2">
    <name type="scientific">Sesamum radiatum</name>
    <name type="common">Black benniseed</name>
    <dbReference type="NCBI Taxonomy" id="300843"/>
    <lineage>
        <taxon>Eukaryota</taxon>
        <taxon>Viridiplantae</taxon>
        <taxon>Streptophyta</taxon>
        <taxon>Embryophyta</taxon>
        <taxon>Tracheophyta</taxon>
        <taxon>Spermatophyta</taxon>
        <taxon>Magnoliopsida</taxon>
        <taxon>eudicotyledons</taxon>
        <taxon>Gunneridae</taxon>
        <taxon>Pentapetalae</taxon>
        <taxon>asterids</taxon>
        <taxon>lamiids</taxon>
        <taxon>Lamiales</taxon>
        <taxon>Pedaliaceae</taxon>
        <taxon>Sesamum</taxon>
    </lineage>
</organism>
<proteinExistence type="predicted"/>
<accession>A0AAW2LM69</accession>
<reference evidence="2" key="2">
    <citation type="journal article" date="2024" name="Plant">
        <title>Genomic evolution and insights into agronomic trait innovations of Sesamum species.</title>
        <authorList>
            <person name="Miao H."/>
            <person name="Wang L."/>
            <person name="Qu L."/>
            <person name="Liu H."/>
            <person name="Sun Y."/>
            <person name="Le M."/>
            <person name="Wang Q."/>
            <person name="Wei S."/>
            <person name="Zheng Y."/>
            <person name="Lin W."/>
            <person name="Duan Y."/>
            <person name="Cao H."/>
            <person name="Xiong S."/>
            <person name="Wang X."/>
            <person name="Wei L."/>
            <person name="Li C."/>
            <person name="Ma Q."/>
            <person name="Ju M."/>
            <person name="Zhao R."/>
            <person name="Li G."/>
            <person name="Mu C."/>
            <person name="Tian Q."/>
            <person name="Mei H."/>
            <person name="Zhang T."/>
            <person name="Gao T."/>
            <person name="Zhang H."/>
        </authorList>
    </citation>
    <scope>NUCLEOTIDE SEQUENCE</scope>
    <source>
        <strain evidence="2">G02</strain>
    </source>
</reference>
<dbReference type="EMBL" id="JACGWJ010000024">
    <property type="protein sequence ID" value="KAL0320118.1"/>
    <property type="molecule type" value="Genomic_DNA"/>
</dbReference>